<dbReference type="EMBL" id="JHEG04000001">
    <property type="protein sequence ID" value="KAF3885169.1"/>
    <property type="molecule type" value="Genomic_DNA"/>
</dbReference>
<sequence>MKYKMYSELQLLNLILSKKKNILEKAIGRCLIEVERFFVTDISSFLKYSRFTEEEFFSYNSGAVQLYFQDNLNHALAVYGEQLSIVVLPEVLYENEFDKGYRLSQIKKLASKELANCLGKVCKDVRIWTLWEEFESEEAKEVAVSYLLSNDCELFYCIYLHDDLSSDYLLLEKDIDKQKVASCFSLALGDYIGFKR</sequence>
<accession>A0A8S9T0U8</accession>
<dbReference type="Proteomes" id="UP000029738">
    <property type="component" value="Unassembled WGS sequence"/>
</dbReference>
<dbReference type="RefSeq" id="WP_137986466.1">
    <property type="nucleotide sequence ID" value="NZ_JHEG04000001.1"/>
</dbReference>
<reference evidence="1" key="2">
    <citation type="submission" date="2019-11" db="EMBL/GenBank/DDBJ databases">
        <title>Improved Assembly of Tolypothrix boutellei genome.</title>
        <authorList>
            <person name="Sarangi A.N."/>
            <person name="Mukherjee M."/>
            <person name="Ghosh S."/>
            <person name="Singh D."/>
            <person name="Das A."/>
            <person name="Kant S."/>
            <person name="Prusty A."/>
            <person name="Tripathy S."/>
        </authorList>
    </citation>
    <scope>NUCLEOTIDE SEQUENCE</scope>
    <source>
        <strain evidence="1">VB521301</strain>
    </source>
</reference>
<dbReference type="OrthoDB" id="519391at2"/>
<name>A0A8S9T0U8_9CYAN</name>
<comment type="caution">
    <text evidence="1">The sequence shown here is derived from an EMBL/GenBank/DDBJ whole genome shotgun (WGS) entry which is preliminary data.</text>
</comment>
<dbReference type="AlphaFoldDB" id="A0A8S9T0U8"/>
<organism evidence="1 2">
    <name type="scientific">Tolypothrix bouteillei VB521301</name>
    <dbReference type="NCBI Taxonomy" id="1479485"/>
    <lineage>
        <taxon>Bacteria</taxon>
        <taxon>Bacillati</taxon>
        <taxon>Cyanobacteriota</taxon>
        <taxon>Cyanophyceae</taxon>
        <taxon>Nostocales</taxon>
        <taxon>Tolypothrichaceae</taxon>
        <taxon>Tolypothrix</taxon>
    </lineage>
</organism>
<evidence type="ECO:0000313" key="2">
    <source>
        <dbReference type="Proteomes" id="UP000029738"/>
    </source>
</evidence>
<reference evidence="1" key="1">
    <citation type="journal article" date="2015" name="Genome Announc.">
        <title>Draft Genome Sequence of Tolypothrix boutellei Strain VB521301.</title>
        <authorList>
            <person name="Chandrababunaidu M.M."/>
            <person name="Singh D."/>
            <person name="Sen D."/>
            <person name="Bhan S."/>
            <person name="Das S."/>
            <person name="Gupta A."/>
            <person name="Adhikary S.P."/>
            <person name="Tripathy S."/>
        </authorList>
    </citation>
    <scope>NUCLEOTIDE SEQUENCE</scope>
    <source>
        <strain evidence="1">VB521301</strain>
    </source>
</reference>
<gene>
    <name evidence="1" type="ORF">DA73_0400006605</name>
</gene>
<protein>
    <submittedName>
        <fullName evidence="1">Uncharacterized protein</fullName>
    </submittedName>
</protein>
<keyword evidence="2" id="KW-1185">Reference proteome</keyword>
<proteinExistence type="predicted"/>
<evidence type="ECO:0000313" key="1">
    <source>
        <dbReference type="EMBL" id="KAF3885169.1"/>
    </source>
</evidence>